<dbReference type="AlphaFoldDB" id="U3ASM7"/>
<keyword evidence="1" id="KW-1133">Transmembrane helix</keyword>
<reference evidence="2 3" key="1">
    <citation type="submission" date="2013-09" db="EMBL/GenBank/DDBJ databases">
        <title>Whole genome shotgun sequence of Vibrio azureus NBRC 104587.</title>
        <authorList>
            <person name="Isaki S."/>
            <person name="Hosoyama A."/>
            <person name="Numata M."/>
            <person name="Hashimoto M."/>
            <person name="Hosoyama Y."/>
            <person name="Tsuchikane K."/>
            <person name="Noguchi M."/>
            <person name="Hirakata S."/>
            <person name="Ichikawa N."/>
            <person name="Ohji S."/>
            <person name="Yamazoe A."/>
            <person name="Fujita N."/>
        </authorList>
    </citation>
    <scope>NUCLEOTIDE SEQUENCE [LARGE SCALE GENOMIC DNA]</scope>
    <source>
        <strain evidence="2 3">NBRC 104587</strain>
    </source>
</reference>
<proteinExistence type="predicted"/>
<evidence type="ECO:0000313" key="2">
    <source>
        <dbReference type="EMBL" id="GAD76755.1"/>
    </source>
</evidence>
<feature type="transmembrane region" description="Helical" evidence="1">
    <location>
        <begin position="12"/>
        <end position="31"/>
    </location>
</feature>
<dbReference type="InterPro" id="IPR045584">
    <property type="entry name" value="Pilin-like"/>
</dbReference>
<name>U3ASM7_9VIBR</name>
<dbReference type="Gene3D" id="3.30.700.10">
    <property type="entry name" value="Glycoprotein, Type 4 Pilin"/>
    <property type="match status" value="1"/>
</dbReference>
<dbReference type="NCBIfam" id="TIGR02532">
    <property type="entry name" value="IV_pilin_GFxxxE"/>
    <property type="match status" value="1"/>
</dbReference>
<dbReference type="OrthoDB" id="5874092at2"/>
<keyword evidence="1" id="KW-0472">Membrane</keyword>
<organism evidence="2 3">
    <name type="scientific">Vibrio azureus NBRC 104587</name>
    <dbReference type="NCBI Taxonomy" id="1219077"/>
    <lineage>
        <taxon>Bacteria</taxon>
        <taxon>Pseudomonadati</taxon>
        <taxon>Pseudomonadota</taxon>
        <taxon>Gammaproteobacteria</taxon>
        <taxon>Vibrionales</taxon>
        <taxon>Vibrionaceae</taxon>
        <taxon>Vibrio</taxon>
    </lineage>
</organism>
<dbReference type="SUPFAM" id="SSF54523">
    <property type="entry name" value="Pili subunits"/>
    <property type="match status" value="1"/>
</dbReference>
<sequence length="178" mass="19122">MKNKLGFTLIELVVVIVILGILAVIAAPKFLDLQDDARSASLEGMKGAIASALGIGYAKLAANSQENLPYVSNVVSTDITPKQSLPFDGCQLNGPKNCVFLYGYPDADNESLPLLVKGLDGPDPDWKIIRPPQSSNQREVVIARKDSANASMTECGVFYAPPLSDNQTYTLRVLPCPN</sequence>
<dbReference type="Pfam" id="PF07963">
    <property type="entry name" value="N_methyl"/>
    <property type="match status" value="1"/>
</dbReference>
<keyword evidence="1" id="KW-0812">Transmembrane</keyword>
<protein>
    <recommendedName>
        <fullName evidence="4">MSHA pilin protein MshA</fullName>
    </recommendedName>
</protein>
<evidence type="ECO:0000313" key="3">
    <source>
        <dbReference type="Proteomes" id="UP000016567"/>
    </source>
</evidence>
<dbReference type="eggNOG" id="COG2165">
    <property type="taxonomic scope" value="Bacteria"/>
</dbReference>
<accession>U3ASM7</accession>
<dbReference type="STRING" id="1219077.VAZ01S_051_00190"/>
<comment type="caution">
    <text evidence="2">The sequence shown here is derived from an EMBL/GenBank/DDBJ whole genome shotgun (WGS) entry which is preliminary data.</text>
</comment>
<dbReference type="InterPro" id="IPR012902">
    <property type="entry name" value="N_methyl_site"/>
</dbReference>
<evidence type="ECO:0008006" key="4">
    <source>
        <dbReference type="Google" id="ProtNLM"/>
    </source>
</evidence>
<evidence type="ECO:0000256" key="1">
    <source>
        <dbReference type="SAM" id="Phobius"/>
    </source>
</evidence>
<gene>
    <name evidence="2" type="ORF">VAZ01S_051_00190</name>
</gene>
<keyword evidence="3" id="KW-1185">Reference proteome</keyword>
<dbReference type="RefSeq" id="WP_021710502.1">
    <property type="nucleotide sequence ID" value="NZ_BAOB01000353.1"/>
</dbReference>
<dbReference type="EMBL" id="BATL01000051">
    <property type="protein sequence ID" value="GAD76755.1"/>
    <property type="molecule type" value="Genomic_DNA"/>
</dbReference>
<dbReference type="Proteomes" id="UP000016567">
    <property type="component" value="Unassembled WGS sequence"/>
</dbReference>